<keyword evidence="3" id="KW-0378">Hydrolase</keyword>
<keyword evidence="1" id="KW-0540">Nuclease</keyword>
<evidence type="ECO:0000256" key="3">
    <source>
        <dbReference type="ARBA" id="ARBA00022801"/>
    </source>
</evidence>
<keyword evidence="8" id="KW-1185">Reference proteome</keyword>
<keyword evidence="2" id="KW-0479">Metal-binding</keyword>
<feature type="domain" description="VapC50 C-terminal" evidence="6">
    <location>
        <begin position="129"/>
        <end position="183"/>
    </location>
</feature>
<accession>A0A2M8M220</accession>
<dbReference type="GO" id="GO:0046872">
    <property type="term" value="F:metal ion binding"/>
    <property type="evidence" value="ECO:0007669"/>
    <property type="project" value="UniProtKB-KW"/>
</dbReference>
<dbReference type="SUPFAM" id="SSF88723">
    <property type="entry name" value="PIN domain-like"/>
    <property type="match status" value="1"/>
</dbReference>
<dbReference type="InterPro" id="IPR058652">
    <property type="entry name" value="VapC50_C"/>
</dbReference>
<evidence type="ECO:0000259" key="5">
    <source>
        <dbReference type="Pfam" id="PF13470"/>
    </source>
</evidence>
<keyword evidence="4" id="KW-0460">Magnesium</keyword>
<evidence type="ECO:0000256" key="2">
    <source>
        <dbReference type="ARBA" id="ARBA00022723"/>
    </source>
</evidence>
<evidence type="ECO:0000259" key="6">
    <source>
        <dbReference type="Pfam" id="PF26343"/>
    </source>
</evidence>
<dbReference type="AlphaFoldDB" id="A0A2M8M220"/>
<dbReference type="InterPro" id="IPR029060">
    <property type="entry name" value="PIN-like_dom_sf"/>
</dbReference>
<dbReference type="RefSeq" id="WP_100201516.1">
    <property type="nucleotide sequence ID" value="NZ_PGGW01000022.1"/>
</dbReference>
<evidence type="ECO:0000256" key="1">
    <source>
        <dbReference type="ARBA" id="ARBA00022722"/>
    </source>
</evidence>
<evidence type="ECO:0000313" key="8">
    <source>
        <dbReference type="Proteomes" id="UP000230407"/>
    </source>
</evidence>
<proteinExistence type="predicted"/>
<sequence>MAFVALYDANVLYLSTLRDLLIRIAQEGLVQAKWTDRILDETFSNLKAKRPDLDPARLDRTRTVMTRAVRDCMVKGYEPLIAALELPDPDDRHVLAAAIRAKAQIIVTFNLKDFPDDGLSPWDVEAKHPDAFIEDQIGLDPATVYALVCQIADSWKKPPGTVQDVLAPLERDGMVASVAALRAL</sequence>
<dbReference type="GO" id="GO:0016787">
    <property type="term" value="F:hydrolase activity"/>
    <property type="evidence" value="ECO:0007669"/>
    <property type="project" value="UniProtKB-KW"/>
</dbReference>
<evidence type="ECO:0000313" key="7">
    <source>
        <dbReference type="EMBL" id="PJE98240.1"/>
    </source>
</evidence>
<gene>
    <name evidence="7" type="ORF">CUT44_08195</name>
</gene>
<comment type="caution">
    <text evidence="7">The sequence shown here is derived from an EMBL/GenBank/DDBJ whole genome shotgun (WGS) entry which is preliminary data.</text>
</comment>
<dbReference type="Pfam" id="PF26343">
    <property type="entry name" value="VapC50_C"/>
    <property type="match status" value="1"/>
</dbReference>
<dbReference type="EMBL" id="PGGW01000022">
    <property type="protein sequence ID" value="PJE98240.1"/>
    <property type="molecule type" value="Genomic_DNA"/>
</dbReference>
<dbReference type="Pfam" id="PF13470">
    <property type="entry name" value="PIN_3"/>
    <property type="match status" value="1"/>
</dbReference>
<evidence type="ECO:0000256" key="4">
    <source>
        <dbReference type="ARBA" id="ARBA00022842"/>
    </source>
</evidence>
<dbReference type="InterPro" id="IPR002716">
    <property type="entry name" value="PIN_dom"/>
</dbReference>
<reference evidence="7 8" key="1">
    <citation type="submission" date="2017-11" db="EMBL/GenBank/DDBJ databases">
        <title>Streptomyces carmine sp. nov., a novel actinomycete isolated from Sophora alopecuroides in Xinjiang, China.</title>
        <authorList>
            <person name="Wang Y."/>
            <person name="Luo X."/>
            <person name="Wan C."/>
            <person name="Zhang L."/>
        </authorList>
    </citation>
    <scope>NUCLEOTIDE SEQUENCE [LARGE SCALE GENOMIC DNA]</scope>
    <source>
        <strain evidence="7 8">TRM SA0054</strain>
    </source>
</reference>
<organism evidence="7 8">
    <name type="scientific">Streptomyces carminius</name>
    <dbReference type="NCBI Taxonomy" id="2665496"/>
    <lineage>
        <taxon>Bacteria</taxon>
        <taxon>Bacillati</taxon>
        <taxon>Actinomycetota</taxon>
        <taxon>Actinomycetes</taxon>
        <taxon>Kitasatosporales</taxon>
        <taxon>Streptomycetaceae</taxon>
        <taxon>Streptomyces</taxon>
    </lineage>
</organism>
<dbReference type="Proteomes" id="UP000230407">
    <property type="component" value="Unassembled WGS sequence"/>
</dbReference>
<dbReference type="GO" id="GO:0004518">
    <property type="term" value="F:nuclease activity"/>
    <property type="evidence" value="ECO:0007669"/>
    <property type="project" value="UniProtKB-KW"/>
</dbReference>
<feature type="domain" description="PIN" evidence="5">
    <location>
        <begin position="7"/>
        <end position="111"/>
    </location>
</feature>
<protein>
    <submittedName>
        <fullName evidence="7">PIN domain-containing protein</fullName>
    </submittedName>
</protein>
<name>A0A2M8M220_9ACTN</name>